<dbReference type="InterPro" id="IPR007855">
    <property type="entry name" value="RDRP"/>
</dbReference>
<evidence type="ECO:0000256" key="6">
    <source>
        <dbReference type="ARBA" id="ARBA00023158"/>
    </source>
</evidence>
<feature type="domain" description="RDRP helical" evidence="13">
    <location>
        <begin position="155"/>
        <end position="196"/>
    </location>
</feature>
<evidence type="ECO:0000256" key="1">
    <source>
        <dbReference type="ARBA" id="ARBA00005762"/>
    </source>
</evidence>
<feature type="domain" description="RDRP C-terminal head" evidence="14">
    <location>
        <begin position="823"/>
        <end position="881"/>
    </location>
</feature>
<evidence type="ECO:0000256" key="5">
    <source>
        <dbReference type="ARBA" id="ARBA00022884"/>
    </source>
</evidence>
<sequence length="956" mass="107064">MADPSVHVALPQAVEQLIEQICRDQNQLPPNVEVRQKLALIGEEEAVQVLRNISAWKITKSLSGCIMHMIRKSQPNSNTPSPQKIPRVSPHHSPSASASQYHHVNTSPPPLGGAVPQSPIQENLRWSQSSLTSPNGCLIRGSSSSSSENAVSPKLAAWGELEFRKAFLMLSYIGENQLENVDISADEIRSLKHLQMSLDWDAKKTHLYHCHVSVDGKYKFKDGGKEEKKKNPTSSSVKCYFVRMESTANVDQSTCILSNKTVYEARSLFMHAHSLSTVASYMARFSLILSKTVKLPADLAYVDIQRIEDVLCRDKDGKIVYEKAEKPRIHTDGTGFISEDLALLCPNNLHRGHHIRDETIERNPNLVELEDKLLAMQQPESKTREPPLLIQFRLFNNGCAVKGTLLVNKKLPPRTIQVRPSMIKVETDPKLLNIRTENSLEIVGTSNQPKRTYLSRPLIALLSYGGVPKEYFLDVLSTGLRDAHGVLSNKRAALRVSVNHGEMDDFSAARMILCGIPLDESYLQHRLSFLMKEEKKSLRGGKLHVPECCYLMGTVDPNGLLESDQVCVILDNGQILGNVLVYWNPGLHFGDIHVLKATYVKALESFIGNAKFAIFFPCKGPRSLGDEIAGGDFDGDMYWVSRNPQLLEYFKKSEPWTPSSSMHNVPNHDVPIKKPSDLSCKELEEELFKLFLTTSYAVSEAADSWLALMDRLLILGNDCIEQKDRVKANILQLIDIYYDALDAPKKGGQKWTNEEFELVNQDVQHMLVDLEVRKLPCFDVEVPEACMVTWRKHYEQYRQDMSAALQHGHEGKNEAADEILYGAAEFEECRRVIDEVYNEALAIYHITYDYANSKGSVEKCSFVWRVAGSALLKLYAKKQDERGLVYDANITKLLFPNGEDPYPSLTMLAHLALVTTSGGAPTRGRAARTSATACRSRSGDPLGLRCDEPCFSLSPP</sequence>
<reference evidence="15" key="1">
    <citation type="submission" date="2018-02" db="EMBL/GenBank/DDBJ databases">
        <authorList>
            <person name="Cohen D.B."/>
            <person name="Kent A.D."/>
        </authorList>
    </citation>
    <scope>NUCLEOTIDE SEQUENCE</scope>
</reference>
<dbReference type="InterPro" id="IPR057596">
    <property type="entry name" value="RDRP_core"/>
</dbReference>
<organism evidence="15">
    <name type="scientific">Fagus sylvatica</name>
    <name type="common">Beechnut</name>
    <dbReference type="NCBI Taxonomy" id="28930"/>
    <lineage>
        <taxon>Eukaryota</taxon>
        <taxon>Viridiplantae</taxon>
        <taxon>Streptophyta</taxon>
        <taxon>Embryophyta</taxon>
        <taxon>Tracheophyta</taxon>
        <taxon>Spermatophyta</taxon>
        <taxon>Magnoliopsida</taxon>
        <taxon>eudicotyledons</taxon>
        <taxon>Gunneridae</taxon>
        <taxon>Pentapetalae</taxon>
        <taxon>rosids</taxon>
        <taxon>fabids</taxon>
        <taxon>Fagales</taxon>
        <taxon>Fagaceae</taxon>
        <taxon>Fagus</taxon>
    </lineage>
</organism>
<proteinExistence type="inferred from homology"/>
<accession>A0A2N9G1Z2</accession>
<keyword evidence="5 9" id="KW-0694">RNA-binding</keyword>
<evidence type="ECO:0000259" key="11">
    <source>
        <dbReference type="Pfam" id="PF05183"/>
    </source>
</evidence>
<keyword evidence="2 9" id="KW-0696">RNA-directed RNA polymerase</keyword>
<dbReference type="Pfam" id="PF26253">
    <property type="entry name" value="RdRP_head"/>
    <property type="match status" value="1"/>
</dbReference>
<dbReference type="EMBL" id="OIVN01001702">
    <property type="protein sequence ID" value="SPC96796.1"/>
    <property type="molecule type" value="Genomic_DNA"/>
</dbReference>
<dbReference type="Pfam" id="PF26249">
    <property type="entry name" value="4HB_RdRP3_N"/>
    <property type="match status" value="1"/>
</dbReference>
<gene>
    <name evidence="15" type="ORF">FSB_LOCUS24678</name>
</gene>
<dbReference type="AlphaFoldDB" id="A0A2N9G1Z2"/>
<dbReference type="InterPro" id="IPR058752">
    <property type="entry name" value="RDRP_C_head"/>
</dbReference>
<dbReference type="GO" id="GO:0003723">
    <property type="term" value="F:RNA binding"/>
    <property type="evidence" value="ECO:0007669"/>
    <property type="project" value="UniProtKB-KW"/>
</dbReference>
<dbReference type="InterPro" id="IPR058697">
    <property type="entry name" value="RDRP3-5_N"/>
</dbReference>
<evidence type="ECO:0000259" key="12">
    <source>
        <dbReference type="Pfam" id="PF26249"/>
    </source>
</evidence>
<feature type="domain" description="RDRP core" evidence="11">
    <location>
        <begin position="203"/>
        <end position="749"/>
    </location>
</feature>
<dbReference type="GO" id="GO:0030422">
    <property type="term" value="P:siRNA processing"/>
    <property type="evidence" value="ECO:0007669"/>
    <property type="project" value="TreeGrafter"/>
</dbReference>
<evidence type="ECO:0000313" key="15">
    <source>
        <dbReference type="EMBL" id="SPC96796.1"/>
    </source>
</evidence>
<evidence type="ECO:0000256" key="10">
    <source>
        <dbReference type="SAM" id="MobiDB-lite"/>
    </source>
</evidence>
<comment type="similarity">
    <text evidence="1 9">Belongs to the RdRP family.</text>
</comment>
<dbReference type="InterPro" id="IPR058751">
    <property type="entry name" value="RDRP_helical"/>
</dbReference>
<evidence type="ECO:0000256" key="4">
    <source>
        <dbReference type="ARBA" id="ARBA00022695"/>
    </source>
</evidence>
<dbReference type="GO" id="GO:0003968">
    <property type="term" value="F:RNA-directed RNA polymerase activity"/>
    <property type="evidence" value="ECO:0007669"/>
    <property type="project" value="UniProtKB-KW"/>
</dbReference>
<dbReference type="EC" id="2.7.7.48" evidence="9"/>
<name>A0A2N9G1Z2_FAGSY</name>
<evidence type="ECO:0000256" key="2">
    <source>
        <dbReference type="ARBA" id="ARBA00022484"/>
    </source>
</evidence>
<feature type="compositionally biased region" description="Polar residues" evidence="10">
    <location>
        <begin position="73"/>
        <end position="82"/>
    </location>
</feature>
<keyword evidence="6 9" id="KW-0943">RNA-mediated gene silencing</keyword>
<keyword evidence="4 9" id="KW-0548">Nucleotidyltransferase</keyword>
<evidence type="ECO:0000259" key="14">
    <source>
        <dbReference type="Pfam" id="PF26253"/>
    </source>
</evidence>
<dbReference type="Pfam" id="PF26252">
    <property type="entry name" value="RdRP_helical"/>
    <property type="match status" value="1"/>
</dbReference>
<feature type="region of interest" description="Disordered" evidence="10">
    <location>
        <begin position="72"/>
        <end position="118"/>
    </location>
</feature>
<evidence type="ECO:0000256" key="3">
    <source>
        <dbReference type="ARBA" id="ARBA00022679"/>
    </source>
</evidence>
<evidence type="ECO:0000259" key="13">
    <source>
        <dbReference type="Pfam" id="PF26252"/>
    </source>
</evidence>
<comment type="function">
    <text evidence="8 9">Probably involved in the RNA silencing pathway and required for the generation of small interfering RNAs (siRNAs).</text>
</comment>
<dbReference type="GO" id="GO:0031380">
    <property type="term" value="C:nuclear RNA-directed RNA polymerase complex"/>
    <property type="evidence" value="ECO:0007669"/>
    <property type="project" value="TreeGrafter"/>
</dbReference>
<dbReference type="PANTHER" id="PTHR23079">
    <property type="entry name" value="RNA-DEPENDENT RNA POLYMERASE"/>
    <property type="match status" value="1"/>
</dbReference>
<protein>
    <recommendedName>
        <fullName evidence="9">RNA-dependent RNA polymerase</fullName>
        <ecNumber evidence="9">2.7.7.48</ecNumber>
    </recommendedName>
</protein>
<comment type="catalytic activity">
    <reaction evidence="7 9">
        <text>RNA(n) + a ribonucleoside 5'-triphosphate = RNA(n+1) + diphosphate</text>
        <dbReference type="Rhea" id="RHEA:21248"/>
        <dbReference type="Rhea" id="RHEA-COMP:14527"/>
        <dbReference type="Rhea" id="RHEA-COMP:17342"/>
        <dbReference type="ChEBI" id="CHEBI:33019"/>
        <dbReference type="ChEBI" id="CHEBI:61557"/>
        <dbReference type="ChEBI" id="CHEBI:140395"/>
        <dbReference type="EC" id="2.7.7.48"/>
    </reaction>
</comment>
<dbReference type="PANTHER" id="PTHR23079:SF55">
    <property type="entry name" value="RNA-DIRECTED RNA POLYMERASE"/>
    <property type="match status" value="1"/>
</dbReference>
<evidence type="ECO:0000256" key="8">
    <source>
        <dbReference type="ARBA" id="ARBA00093763"/>
    </source>
</evidence>
<evidence type="ECO:0000256" key="9">
    <source>
        <dbReference type="RuleBase" id="RU363098"/>
    </source>
</evidence>
<feature type="domain" description="RDRP3-5 N-terminal" evidence="12">
    <location>
        <begin position="8"/>
        <end position="73"/>
    </location>
</feature>
<evidence type="ECO:0000256" key="7">
    <source>
        <dbReference type="ARBA" id="ARBA00048744"/>
    </source>
</evidence>
<keyword evidence="3 9" id="KW-0808">Transferase</keyword>
<dbReference type="Pfam" id="PF05183">
    <property type="entry name" value="RdRP"/>
    <property type="match status" value="1"/>
</dbReference>